<dbReference type="InterPro" id="IPR001387">
    <property type="entry name" value="Cro/C1-type_HTH"/>
</dbReference>
<evidence type="ECO:0000313" key="2">
    <source>
        <dbReference type="EMBL" id="MBD2533972.1"/>
    </source>
</evidence>
<dbReference type="Gene3D" id="1.10.260.40">
    <property type="entry name" value="lambda repressor-like DNA-binding domains"/>
    <property type="match status" value="1"/>
</dbReference>
<name>A0ABR8DWX9_9NOSO</name>
<dbReference type="Proteomes" id="UP000623440">
    <property type="component" value="Unassembled WGS sequence"/>
</dbReference>
<dbReference type="EMBL" id="JACJSI010000125">
    <property type="protein sequence ID" value="MBD2533972.1"/>
    <property type="molecule type" value="Genomic_DNA"/>
</dbReference>
<dbReference type="RefSeq" id="WP_190944503.1">
    <property type="nucleotide sequence ID" value="NZ_JACJSI010000125.1"/>
</dbReference>
<dbReference type="SUPFAM" id="SSF47413">
    <property type="entry name" value="lambda repressor-like DNA-binding domains"/>
    <property type="match status" value="1"/>
</dbReference>
<keyword evidence="3" id="KW-1185">Reference proteome</keyword>
<evidence type="ECO:0000313" key="3">
    <source>
        <dbReference type="Proteomes" id="UP000623440"/>
    </source>
</evidence>
<dbReference type="PROSITE" id="PS50943">
    <property type="entry name" value="HTH_CROC1"/>
    <property type="match status" value="1"/>
</dbReference>
<sequence length="184" mass="20902">MATCPDWGIGLISESRQNCVSIIISSLCSQRFEQAIACFPAGDRFCLRLTKSVEGVYYLYKPGYCNMEDKLSNDVGKEKNQGEKLLIMSTTVIASIWWTKEMGQRLKKLRGGEPMTSLAERAGCTYQLIQHLERGEYKMEKRKTVKPSVSWEKLESICKAVNTSVEDFLQVELVKKPEKISDDD</sequence>
<dbReference type="CDD" id="cd00093">
    <property type="entry name" value="HTH_XRE"/>
    <property type="match status" value="1"/>
</dbReference>
<protein>
    <submittedName>
        <fullName evidence="2">Helix-turn-helix transcriptional regulator</fullName>
    </submittedName>
</protein>
<gene>
    <name evidence="2" type="ORF">H6G97_32280</name>
</gene>
<dbReference type="SMART" id="SM00530">
    <property type="entry name" value="HTH_XRE"/>
    <property type="match status" value="1"/>
</dbReference>
<proteinExistence type="predicted"/>
<organism evidence="2 3">
    <name type="scientific">Nostoc flagelliforme FACHB-838</name>
    <dbReference type="NCBI Taxonomy" id="2692904"/>
    <lineage>
        <taxon>Bacteria</taxon>
        <taxon>Bacillati</taxon>
        <taxon>Cyanobacteriota</taxon>
        <taxon>Cyanophyceae</taxon>
        <taxon>Nostocales</taxon>
        <taxon>Nostocaceae</taxon>
        <taxon>Nostoc</taxon>
    </lineage>
</organism>
<accession>A0ABR8DWX9</accession>
<comment type="caution">
    <text evidence="2">The sequence shown here is derived from an EMBL/GenBank/DDBJ whole genome shotgun (WGS) entry which is preliminary data.</text>
</comment>
<dbReference type="InterPro" id="IPR010982">
    <property type="entry name" value="Lambda_DNA-bd_dom_sf"/>
</dbReference>
<evidence type="ECO:0000259" key="1">
    <source>
        <dbReference type="PROSITE" id="PS50943"/>
    </source>
</evidence>
<feature type="domain" description="HTH cro/C1-type" evidence="1">
    <location>
        <begin position="118"/>
        <end position="168"/>
    </location>
</feature>
<reference evidence="2 3" key="1">
    <citation type="journal article" date="2020" name="ISME J.">
        <title>Comparative genomics reveals insights into cyanobacterial evolution and habitat adaptation.</title>
        <authorList>
            <person name="Chen M.Y."/>
            <person name="Teng W.K."/>
            <person name="Zhao L."/>
            <person name="Hu C.X."/>
            <person name="Zhou Y.K."/>
            <person name="Han B.P."/>
            <person name="Song L.R."/>
            <person name="Shu W.S."/>
        </authorList>
    </citation>
    <scope>NUCLEOTIDE SEQUENCE [LARGE SCALE GENOMIC DNA]</scope>
    <source>
        <strain evidence="2 3">FACHB-838</strain>
    </source>
</reference>